<evidence type="ECO:0000313" key="10">
    <source>
        <dbReference type="Proteomes" id="UP001220395"/>
    </source>
</evidence>
<dbReference type="GO" id="GO:0016874">
    <property type="term" value="F:ligase activity"/>
    <property type="evidence" value="ECO:0007669"/>
    <property type="project" value="UniProtKB-KW"/>
</dbReference>
<dbReference type="InterPro" id="IPR003721">
    <property type="entry name" value="Pantoate_ligase"/>
</dbReference>
<evidence type="ECO:0000313" key="9">
    <source>
        <dbReference type="EMBL" id="WCT72551.1"/>
    </source>
</evidence>
<dbReference type="RefSeq" id="WP_273686517.1">
    <property type="nucleotide sequence ID" value="NZ_CP117411.1"/>
</dbReference>
<evidence type="ECO:0000256" key="4">
    <source>
        <dbReference type="ARBA" id="ARBA00022655"/>
    </source>
</evidence>
<keyword evidence="10" id="KW-1185">Reference proteome</keyword>
<dbReference type="NCBIfam" id="TIGR00018">
    <property type="entry name" value="panC"/>
    <property type="match status" value="1"/>
</dbReference>
<comment type="subunit">
    <text evidence="8">Homodimer.</text>
</comment>
<comment type="catalytic activity">
    <reaction evidence="7 8">
        <text>(R)-pantoate + beta-alanine + ATP = (R)-pantothenate + AMP + diphosphate + H(+)</text>
        <dbReference type="Rhea" id="RHEA:10912"/>
        <dbReference type="ChEBI" id="CHEBI:15378"/>
        <dbReference type="ChEBI" id="CHEBI:15980"/>
        <dbReference type="ChEBI" id="CHEBI:29032"/>
        <dbReference type="ChEBI" id="CHEBI:30616"/>
        <dbReference type="ChEBI" id="CHEBI:33019"/>
        <dbReference type="ChEBI" id="CHEBI:57966"/>
        <dbReference type="ChEBI" id="CHEBI:456215"/>
        <dbReference type="EC" id="6.3.2.1"/>
    </reaction>
</comment>
<dbReference type="Gene3D" id="3.30.1300.10">
    <property type="entry name" value="Pantoate-beta-alanine ligase, C-terminal domain"/>
    <property type="match status" value="1"/>
</dbReference>
<evidence type="ECO:0000256" key="2">
    <source>
        <dbReference type="ARBA" id="ARBA00009256"/>
    </source>
</evidence>
<dbReference type="InterPro" id="IPR014729">
    <property type="entry name" value="Rossmann-like_a/b/a_fold"/>
</dbReference>
<dbReference type="Gene3D" id="3.40.50.620">
    <property type="entry name" value="HUPs"/>
    <property type="match status" value="1"/>
</dbReference>
<evidence type="ECO:0000256" key="5">
    <source>
        <dbReference type="ARBA" id="ARBA00022741"/>
    </source>
</evidence>
<keyword evidence="3 8" id="KW-0436">Ligase</keyword>
<evidence type="ECO:0000256" key="6">
    <source>
        <dbReference type="ARBA" id="ARBA00022840"/>
    </source>
</evidence>
<dbReference type="EC" id="6.3.2.1" evidence="8"/>
<feature type="binding site" evidence="8">
    <location>
        <position position="149"/>
    </location>
    <ligand>
        <name>(R)-pantoate</name>
        <dbReference type="ChEBI" id="CHEBI:15980"/>
    </ligand>
</feature>
<protein>
    <recommendedName>
        <fullName evidence="8">Pantothenate synthetase</fullName>
        <shortName evidence="8">PS</shortName>
        <ecNumber evidence="8">6.3.2.1</ecNumber>
    </recommendedName>
    <alternativeName>
        <fullName evidence="8">Pantoate--beta-alanine ligase</fullName>
    </alternativeName>
    <alternativeName>
        <fullName evidence="8">Pantoate-activating enzyme</fullName>
    </alternativeName>
</protein>
<evidence type="ECO:0000256" key="8">
    <source>
        <dbReference type="HAMAP-Rule" id="MF_00158"/>
    </source>
</evidence>
<sequence>MEVLSTIADFRAARAKLGTLGLVPTMGALHEGHLGLVRAAKARCAAVAATIFVNPLQFGPNEDFSRYPRTLPNDLKLLEAEGVDLVFTPTVDVLYPAGFASRIEVGPIADRLEGAVRPGHFAGVATVVAKLFAITRPDVAFFGQKDVQQTVVIRRMVADLDVDVAISVEPTAREADGLARSSRNIYLDAGQRAQAPALYRALMAADSAWASGERNGDVLRDMMREIVEAQTDGVIDYVSFADPVALEEIDRAGHAGGVLSLAVRFGTTRLLDNHILS</sequence>
<comment type="pathway">
    <text evidence="1 8">Cofactor biosynthesis; (R)-pantothenate biosynthesis; (R)-pantothenate from (R)-pantoate and beta-alanine: step 1/1.</text>
</comment>
<keyword evidence="6 8" id="KW-0067">ATP-binding</keyword>
<keyword evidence="8" id="KW-0963">Cytoplasm</keyword>
<dbReference type="CDD" id="cd00560">
    <property type="entry name" value="PanC"/>
    <property type="match status" value="1"/>
</dbReference>
<feature type="binding site" evidence="8">
    <location>
        <position position="172"/>
    </location>
    <ligand>
        <name>ATP</name>
        <dbReference type="ChEBI" id="CHEBI:30616"/>
    </ligand>
</feature>
<evidence type="ECO:0000256" key="3">
    <source>
        <dbReference type="ARBA" id="ARBA00022598"/>
    </source>
</evidence>
<comment type="similarity">
    <text evidence="2 8">Belongs to the pantothenate synthetase family.</text>
</comment>
<dbReference type="Proteomes" id="UP001220395">
    <property type="component" value="Chromosome"/>
</dbReference>
<dbReference type="Pfam" id="PF02569">
    <property type="entry name" value="Pantoate_ligase"/>
    <property type="match status" value="1"/>
</dbReference>
<name>A0ABY7TIB9_9SPHN</name>
<keyword evidence="5 8" id="KW-0547">Nucleotide-binding</keyword>
<comment type="function">
    <text evidence="8">Catalyzes the condensation of pantoate with beta-alanine in an ATP-dependent reaction via a pantoyl-adenylate intermediate.</text>
</comment>
<dbReference type="PANTHER" id="PTHR21299:SF1">
    <property type="entry name" value="PANTOATE--BETA-ALANINE LIGASE"/>
    <property type="match status" value="1"/>
</dbReference>
<organism evidence="9 10">
    <name type="scientific">Sphingomonas naphthae</name>
    <dbReference type="NCBI Taxonomy" id="1813468"/>
    <lineage>
        <taxon>Bacteria</taxon>
        <taxon>Pseudomonadati</taxon>
        <taxon>Pseudomonadota</taxon>
        <taxon>Alphaproteobacteria</taxon>
        <taxon>Sphingomonadales</taxon>
        <taxon>Sphingomonadaceae</taxon>
        <taxon>Sphingomonas</taxon>
    </lineage>
</organism>
<dbReference type="InterPro" id="IPR042176">
    <property type="entry name" value="Pantoate_ligase_C"/>
</dbReference>
<dbReference type="HAMAP" id="MF_00158">
    <property type="entry name" value="PanC"/>
    <property type="match status" value="1"/>
</dbReference>
<dbReference type="SUPFAM" id="SSF52374">
    <property type="entry name" value="Nucleotidylyl transferase"/>
    <property type="match status" value="1"/>
</dbReference>
<feature type="binding site" evidence="8">
    <location>
        <begin position="26"/>
        <end position="33"/>
    </location>
    <ligand>
        <name>ATP</name>
        <dbReference type="ChEBI" id="CHEBI:30616"/>
    </ligand>
</feature>
<comment type="subcellular location">
    <subcellularLocation>
        <location evidence="8">Cytoplasm</location>
    </subcellularLocation>
</comment>
<keyword evidence="4 8" id="KW-0566">Pantothenate biosynthesis</keyword>
<proteinExistence type="inferred from homology"/>
<feature type="binding site" evidence="8">
    <location>
        <position position="57"/>
    </location>
    <ligand>
        <name>beta-alanine</name>
        <dbReference type="ChEBI" id="CHEBI:57966"/>
    </ligand>
</feature>
<feature type="binding site" evidence="8">
    <location>
        <position position="57"/>
    </location>
    <ligand>
        <name>(R)-pantoate</name>
        <dbReference type="ChEBI" id="CHEBI:15980"/>
    </ligand>
</feature>
<dbReference type="PANTHER" id="PTHR21299">
    <property type="entry name" value="CYTIDYLATE KINASE/PANTOATE-BETA-ALANINE LIGASE"/>
    <property type="match status" value="1"/>
</dbReference>
<gene>
    <name evidence="8 9" type="primary">panC</name>
    <name evidence="9" type="ORF">PQ455_13005</name>
</gene>
<feature type="active site" description="Proton donor" evidence="8">
    <location>
        <position position="33"/>
    </location>
</feature>
<comment type="miscellaneous">
    <text evidence="8">The reaction proceeds by a bi uni uni bi ping pong mechanism.</text>
</comment>
<accession>A0ABY7TIB9</accession>
<feature type="binding site" evidence="8">
    <location>
        <begin position="180"/>
        <end position="183"/>
    </location>
    <ligand>
        <name>ATP</name>
        <dbReference type="ChEBI" id="CHEBI:30616"/>
    </ligand>
</feature>
<feature type="binding site" evidence="8">
    <location>
        <begin position="143"/>
        <end position="146"/>
    </location>
    <ligand>
        <name>ATP</name>
        <dbReference type="ChEBI" id="CHEBI:30616"/>
    </ligand>
</feature>
<reference evidence="9 10" key="1">
    <citation type="submission" date="2023-02" db="EMBL/GenBank/DDBJ databases">
        <title>Genome sequence of Sphingomonas naphthae.</title>
        <authorList>
            <person name="Kim S."/>
            <person name="Heo J."/>
            <person name="Kwon S.-W."/>
        </authorList>
    </citation>
    <scope>NUCLEOTIDE SEQUENCE [LARGE SCALE GENOMIC DNA]</scope>
    <source>
        <strain evidence="9 10">KACC 18716</strain>
    </source>
</reference>
<evidence type="ECO:0000256" key="7">
    <source>
        <dbReference type="ARBA" id="ARBA00048258"/>
    </source>
</evidence>
<evidence type="ECO:0000256" key="1">
    <source>
        <dbReference type="ARBA" id="ARBA00004990"/>
    </source>
</evidence>
<dbReference type="EMBL" id="CP117411">
    <property type="protein sequence ID" value="WCT72551.1"/>
    <property type="molecule type" value="Genomic_DNA"/>
</dbReference>